<evidence type="ECO:0000256" key="2">
    <source>
        <dbReference type="ARBA" id="ARBA00022448"/>
    </source>
</evidence>
<name>K9EES9_9ACTO</name>
<dbReference type="HOGENOM" id="CLU_016838_1_1_11"/>
<proteinExistence type="inferred from homology"/>
<dbReference type="EMBL" id="AGWL01000005">
    <property type="protein sequence ID" value="EKU95188.1"/>
    <property type="molecule type" value="Genomic_DNA"/>
</dbReference>
<evidence type="ECO:0000313" key="9">
    <source>
        <dbReference type="Proteomes" id="UP000009888"/>
    </source>
</evidence>
<evidence type="ECO:0000256" key="4">
    <source>
        <dbReference type="ARBA" id="ARBA00022729"/>
    </source>
</evidence>
<organism evidence="8 9">
    <name type="scientific">Actinobaculum massiliense ACS-171-V-Col2</name>
    <dbReference type="NCBI Taxonomy" id="883066"/>
    <lineage>
        <taxon>Bacteria</taxon>
        <taxon>Bacillati</taxon>
        <taxon>Actinomycetota</taxon>
        <taxon>Actinomycetes</taxon>
        <taxon>Actinomycetales</taxon>
        <taxon>Actinomycetaceae</taxon>
        <taxon>Actinobaculum</taxon>
    </lineage>
</organism>
<gene>
    <name evidence="8" type="ORF">HMPREF9233_00949</name>
</gene>
<keyword evidence="2 5" id="KW-0813">Transport</keyword>
<evidence type="ECO:0000313" key="8">
    <source>
        <dbReference type="EMBL" id="EKU95188.1"/>
    </source>
</evidence>
<keyword evidence="3" id="KW-0479">Metal-binding</keyword>
<comment type="similarity">
    <text evidence="5">Belongs to the bacterial solute-binding protein 9 family.</text>
</comment>
<dbReference type="Pfam" id="PF01297">
    <property type="entry name" value="ZnuA"/>
    <property type="match status" value="1"/>
</dbReference>
<dbReference type="SUPFAM" id="SSF53807">
    <property type="entry name" value="Helical backbone' metal receptor"/>
    <property type="match status" value="1"/>
</dbReference>
<dbReference type="STRING" id="202789.GCA_001457435_01172"/>
<evidence type="ECO:0000256" key="7">
    <source>
        <dbReference type="SAM" id="SignalP"/>
    </source>
</evidence>
<accession>K9EES9</accession>
<dbReference type="GO" id="GO:0030313">
    <property type="term" value="C:cell envelope"/>
    <property type="evidence" value="ECO:0007669"/>
    <property type="project" value="UniProtKB-SubCell"/>
</dbReference>
<keyword evidence="4 7" id="KW-0732">Signal</keyword>
<dbReference type="InterPro" id="IPR050492">
    <property type="entry name" value="Bact_metal-bind_prot9"/>
</dbReference>
<dbReference type="RefSeq" id="WP_007001155.1">
    <property type="nucleotide sequence ID" value="NZ_JH992955.1"/>
</dbReference>
<dbReference type="PANTHER" id="PTHR42953:SF1">
    <property type="entry name" value="METAL-BINDING PROTEIN HI_0362-RELATED"/>
    <property type="match status" value="1"/>
</dbReference>
<feature type="coiled-coil region" evidence="6">
    <location>
        <begin position="172"/>
        <end position="199"/>
    </location>
</feature>
<dbReference type="InterPro" id="IPR006127">
    <property type="entry name" value="ZnuA-like"/>
</dbReference>
<reference evidence="8 9" key="1">
    <citation type="submission" date="2012-09" db="EMBL/GenBank/DDBJ databases">
        <title>The Genome Sequence of Actinobaculum massiliae ACS-171-V-COL2.</title>
        <authorList>
            <consortium name="The Broad Institute Genome Sequencing Platform"/>
            <person name="Earl A."/>
            <person name="Ward D."/>
            <person name="Feldgarden M."/>
            <person name="Gevers D."/>
            <person name="Saerens B."/>
            <person name="Vaneechoutte M."/>
            <person name="Walker B."/>
            <person name="Young S.K."/>
            <person name="Zeng Q."/>
            <person name="Gargeya S."/>
            <person name="Fitzgerald M."/>
            <person name="Haas B."/>
            <person name="Abouelleil A."/>
            <person name="Alvarado L."/>
            <person name="Arachchi H.M."/>
            <person name="Berlin A."/>
            <person name="Chapman S.B."/>
            <person name="Goldberg J."/>
            <person name="Griggs A."/>
            <person name="Gujja S."/>
            <person name="Hansen M."/>
            <person name="Howarth C."/>
            <person name="Imamovic A."/>
            <person name="Larimer J."/>
            <person name="McCowen C."/>
            <person name="Montmayeur A."/>
            <person name="Murphy C."/>
            <person name="Neiman D."/>
            <person name="Pearson M."/>
            <person name="Priest M."/>
            <person name="Roberts A."/>
            <person name="Saif S."/>
            <person name="Shea T."/>
            <person name="Sisk P."/>
            <person name="Sykes S."/>
            <person name="Wortman J."/>
            <person name="Nusbaum C."/>
            <person name="Birren B."/>
        </authorList>
    </citation>
    <scope>NUCLEOTIDE SEQUENCE [LARGE SCALE GENOMIC DNA]</scope>
    <source>
        <strain evidence="9">ACS-171-V-Col2</strain>
    </source>
</reference>
<evidence type="ECO:0000256" key="5">
    <source>
        <dbReference type="RuleBase" id="RU003512"/>
    </source>
</evidence>
<evidence type="ECO:0008006" key="10">
    <source>
        <dbReference type="Google" id="ProtNLM"/>
    </source>
</evidence>
<dbReference type="InterPro" id="IPR006128">
    <property type="entry name" value="Lipoprotein_PsaA-like"/>
</dbReference>
<comment type="subcellular location">
    <subcellularLocation>
        <location evidence="1">Cell envelope</location>
    </subcellularLocation>
</comment>
<dbReference type="PRINTS" id="PR00690">
    <property type="entry name" value="ADHESNFAMILY"/>
</dbReference>
<feature type="chain" id="PRO_5038987522" description="Zinc ABC transporter substrate-binding protein" evidence="7">
    <location>
        <begin position="26"/>
        <end position="321"/>
    </location>
</feature>
<dbReference type="eggNOG" id="COG0803">
    <property type="taxonomic scope" value="Bacteria"/>
</dbReference>
<keyword evidence="6" id="KW-0175">Coiled coil</keyword>
<comment type="caution">
    <text evidence="8">The sequence shown here is derived from an EMBL/GenBank/DDBJ whole genome shotgun (WGS) entry which is preliminary data.</text>
</comment>
<evidence type="ECO:0000256" key="1">
    <source>
        <dbReference type="ARBA" id="ARBA00004196"/>
    </source>
</evidence>
<dbReference type="PROSITE" id="PS51257">
    <property type="entry name" value="PROKAR_LIPOPROTEIN"/>
    <property type="match status" value="1"/>
</dbReference>
<keyword evidence="9" id="KW-1185">Reference proteome</keyword>
<dbReference type="Gene3D" id="3.40.50.1980">
    <property type="entry name" value="Nitrogenase molybdenum iron protein domain"/>
    <property type="match status" value="2"/>
</dbReference>
<dbReference type="PATRIC" id="fig|883066.3.peg.989"/>
<dbReference type="PRINTS" id="PR00691">
    <property type="entry name" value="ADHESINB"/>
</dbReference>
<dbReference type="AlphaFoldDB" id="K9EES9"/>
<protein>
    <recommendedName>
        <fullName evidence="10">Zinc ABC transporter substrate-binding protein</fullName>
    </recommendedName>
</protein>
<dbReference type="InterPro" id="IPR006129">
    <property type="entry name" value="AdhesinB"/>
</dbReference>
<dbReference type="GO" id="GO:0030001">
    <property type="term" value="P:metal ion transport"/>
    <property type="evidence" value="ECO:0007669"/>
    <property type="project" value="InterPro"/>
</dbReference>
<evidence type="ECO:0000256" key="6">
    <source>
        <dbReference type="SAM" id="Coils"/>
    </source>
</evidence>
<dbReference type="Proteomes" id="UP000009888">
    <property type="component" value="Unassembled WGS sequence"/>
</dbReference>
<evidence type="ECO:0000256" key="3">
    <source>
        <dbReference type="ARBA" id="ARBA00022723"/>
    </source>
</evidence>
<dbReference type="GO" id="GO:0046872">
    <property type="term" value="F:metal ion binding"/>
    <property type="evidence" value="ECO:0007669"/>
    <property type="project" value="UniProtKB-KW"/>
</dbReference>
<dbReference type="GO" id="GO:0007155">
    <property type="term" value="P:cell adhesion"/>
    <property type="evidence" value="ECO:0007669"/>
    <property type="project" value="InterPro"/>
</dbReference>
<feature type="signal peptide" evidence="7">
    <location>
        <begin position="1"/>
        <end position="25"/>
    </location>
</feature>
<sequence>MKLPLKLAAAATATMLALTSLSGCATNDASKGPSAEGSSSAATSLKVVATTGYLEDVVKNVAPDAKVTTLVKPGGDPHTQELTTKDTEEIEKADLVVWTSHDMEHKMMDQLSKLGDRQIPAAEAIPEDQLLPWEEDGKIEGHDPHVWNSPDNWQYVVSATAEKLGKIDPANAETYKKNADAYNAKIQEAEAKAKQKLDAIPQERRVLITGHDAFNYLGKSFGIEIHATDFVSSESEMSAVELNELADLIASKKVPVIFQDNLKNPEVIKHLQEAVKEKGWHVEISDKELFADTLSSEAPTNTYLGAFEYNVDAIVEALTQK</sequence>
<dbReference type="PANTHER" id="PTHR42953">
    <property type="entry name" value="HIGH-AFFINITY ZINC UPTAKE SYSTEM PROTEIN ZNUA-RELATED"/>
    <property type="match status" value="1"/>
</dbReference>